<keyword evidence="4" id="KW-1185">Reference proteome</keyword>
<dbReference type="PANTHER" id="PTHR14097:SF8">
    <property type="entry name" value="NAD(P)-BINDING DOMAIN-CONTAINING PROTEIN"/>
    <property type="match status" value="1"/>
</dbReference>
<dbReference type="PANTHER" id="PTHR14097">
    <property type="entry name" value="OXIDOREDUCTASE HTATIP2"/>
    <property type="match status" value="1"/>
</dbReference>
<dbReference type="EMBL" id="SMKE01000011">
    <property type="protein sequence ID" value="TDC02322.1"/>
    <property type="molecule type" value="Genomic_DNA"/>
</dbReference>
<dbReference type="InterPro" id="IPR001509">
    <property type="entry name" value="Epimerase_deHydtase"/>
</dbReference>
<evidence type="ECO:0000313" key="4">
    <source>
        <dbReference type="Proteomes" id="UP000295626"/>
    </source>
</evidence>
<accession>A0ABY2DLU6</accession>
<evidence type="ECO:0000313" key="3">
    <source>
        <dbReference type="EMBL" id="TDC02322.1"/>
    </source>
</evidence>
<feature type="domain" description="NAD-dependent epimerase/dehydratase" evidence="2">
    <location>
        <begin position="3"/>
        <end position="114"/>
    </location>
</feature>
<dbReference type="InterPro" id="IPR036291">
    <property type="entry name" value="NAD(P)-bd_dom_sf"/>
</dbReference>
<proteinExistence type="predicted"/>
<gene>
    <name evidence="3" type="ORF">E1091_00985</name>
</gene>
<sequence>MRIIVFGATGMVGQGVLEACLRDAAVAEVLVIGRSPTGRTHPKLREVLHDDFTDFSPIQDQLAGYDACFFCLGVSALGMSEQAYRAITVDFTMAAARAVLAANPDLAFCYVSGAGTDGTGKTRMMWARVKGEVENALLALSPRAFMFRPAFILPLPGGKAKTTSYVLLYRVVTPLYPALRRLAPRYVTTSLLLGQAMIQSARGGGPRRVLETADINDLAEAGHAL</sequence>
<evidence type="ECO:0000259" key="2">
    <source>
        <dbReference type="Pfam" id="PF01370"/>
    </source>
</evidence>
<organism evidence="3 4">
    <name type="scientific">Micromonospora fluostatini</name>
    <dbReference type="NCBI Taxonomy" id="1629071"/>
    <lineage>
        <taxon>Bacteria</taxon>
        <taxon>Bacillati</taxon>
        <taxon>Actinomycetota</taxon>
        <taxon>Actinomycetes</taxon>
        <taxon>Micromonosporales</taxon>
        <taxon>Micromonosporaceae</taxon>
        <taxon>Micromonospora</taxon>
    </lineage>
</organism>
<dbReference type="Proteomes" id="UP000295626">
    <property type="component" value="Unassembled WGS sequence"/>
</dbReference>
<dbReference type="Pfam" id="PF01370">
    <property type="entry name" value="Epimerase"/>
    <property type="match status" value="1"/>
</dbReference>
<reference evidence="3 4" key="1">
    <citation type="submission" date="2019-02" db="EMBL/GenBank/DDBJ databases">
        <title>Draft genome sequences of novel Actinobacteria.</title>
        <authorList>
            <person name="Sahin N."/>
            <person name="Ay H."/>
            <person name="Saygin H."/>
        </authorList>
    </citation>
    <scope>NUCLEOTIDE SEQUENCE [LARGE SCALE GENOMIC DNA]</scope>
    <source>
        <strain evidence="3 4">JCM 30529</strain>
    </source>
</reference>
<protein>
    <submittedName>
        <fullName evidence="3">Epimerase</fullName>
    </submittedName>
</protein>
<evidence type="ECO:0000256" key="1">
    <source>
        <dbReference type="ARBA" id="ARBA00004370"/>
    </source>
</evidence>
<comment type="caution">
    <text evidence="3">The sequence shown here is derived from an EMBL/GenBank/DDBJ whole genome shotgun (WGS) entry which is preliminary data.</text>
</comment>
<name>A0ABY2DLU6_9ACTN</name>
<dbReference type="SUPFAM" id="SSF51735">
    <property type="entry name" value="NAD(P)-binding Rossmann-fold domains"/>
    <property type="match status" value="1"/>
</dbReference>
<comment type="subcellular location">
    <subcellularLocation>
        <location evidence="1">Membrane</location>
    </subcellularLocation>
</comment>
<dbReference type="Gene3D" id="3.40.50.720">
    <property type="entry name" value="NAD(P)-binding Rossmann-like Domain"/>
    <property type="match status" value="1"/>
</dbReference>